<dbReference type="PANTHER" id="PTHR42743:SF2">
    <property type="entry name" value="AMINODEOXYCHORISMATE LYASE"/>
    <property type="match status" value="1"/>
</dbReference>
<dbReference type="HOGENOM" id="CLU_020844_2_1_6"/>
<dbReference type="BioCyc" id="SGLO343509:SGP1_RS09170-MONOMER"/>
<sequence length="265" mass="29180">MYWINGIPQAQLPPTDRTIHFGDGFFTTARVLDGDIPLLAWHLERLDLAAQRLLFAPFDADALRREMLTAAGVGGDGVLKALISRGSGGRGYSISGCGAPVRIVSRSPAPAHYPRWRQDGVRLRQSPVRLARNPLLAGIKHNNRLEQVLIRAHLERYDADEALVLDSEGVVVECASANLFWRRGQDVFTPALHYAGVAGVMRRHVMSLLQALGYALAEVAVGPEDLATADEVFITNALLPIVPVKAIDERHYADRTLYLQLYPLC</sequence>
<evidence type="ECO:0000313" key="15">
    <source>
        <dbReference type="EMBL" id="BAE74338.1"/>
    </source>
</evidence>
<keyword evidence="17" id="KW-1185">Reference proteome</keyword>
<dbReference type="EMBL" id="LN854557">
    <property type="protein sequence ID" value="CRL44946.1"/>
    <property type="molecule type" value="Genomic_DNA"/>
</dbReference>
<evidence type="ECO:0000256" key="9">
    <source>
        <dbReference type="ARBA" id="ARBA00049529"/>
    </source>
</evidence>
<dbReference type="PANTHER" id="PTHR42743">
    <property type="entry name" value="AMINO-ACID AMINOTRANSFERASE"/>
    <property type="match status" value="1"/>
</dbReference>
<dbReference type="GO" id="GO:0008153">
    <property type="term" value="P:4-aminobenzoate biosynthetic process"/>
    <property type="evidence" value="ECO:0007669"/>
    <property type="project" value="UniProtKB-UniRule"/>
</dbReference>
<dbReference type="EMBL" id="AP008232">
    <property type="protein sequence ID" value="BAE74338.1"/>
    <property type="molecule type" value="Genomic_DNA"/>
</dbReference>
<dbReference type="InterPro" id="IPR001544">
    <property type="entry name" value="Aminotrans_IV"/>
</dbReference>
<accession>Q2NU37</accession>
<evidence type="ECO:0000313" key="18">
    <source>
        <dbReference type="Proteomes" id="UP000245838"/>
    </source>
</evidence>
<dbReference type="PROSITE" id="PS00770">
    <property type="entry name" value="AA_TRANSFER_CLASS_4"/>
    <property type="match status" value="1"/>
</dbReference>
<evidence type="ECO:0000313" key="17">
    <source>
        <dbReference type="Proteomes" id="UP000001932"/>
    </source>
</evidence>
<evidence type="ECO:0000256" key="11">
    <source>
        <dbReference type="ARBA" id="ARBA00069174"/>
    </source>
</evidence>
<dbReference type="FunFam" id="3.20.10.10:FF:000002">
    <property type="entry name" value="D-alanine aminotransferase"/>
    <property type="match status" value="1"/>
</dbReference>
<dbReference type="InterPro" id="IPR017824">
    <property type="entry name" value="Aminodeoxychorismate_lyase_IV"/>
</dbReference>
<dbReference type="AlphaFoldDB" id="Q2NU37"/>
<keyword evidence="6 15" id="KW-0456">Lyase</keyword>
<reference evidence="15 17" key="1">
    <citation type="journal article" date="2006" name="Genome Res.">
        <title>Massive genome erosion and functional adaptations provide insights into the symbiotic lifestyle of Sodalis glossinidius in the tsetse host.</title>
        <authorList>
            <person name="Toh H."/>
            <person name="Weiss B.L."/>
            <person name="Perkin S.A.H."/>
            <person name="Yamashita A."/>
            <person name="Oshima K."/>
            <person name="Hattori M."/>
            <person name="Aksoy S."/>
        </authorList>
    </citation>
    <scope>NUCLEOTIDE SEQUENCE [LARGE SCALE GENOMIC DNA]</scope>
    <source>
        <strain evidence="17">morsitans</strain>
        <strain evidence="15">Morsitans</strain>
    </source>
</reference>
<evidence type="ECO:0000256" key="2">
    <source>
        <dbReference type="ARBA" id="ARBA00009320"/>
    </source>
</evidence>
<dbReference type="STRING" id="343509.SG1063"/>
<dbReference type="InterPro" id="IPR036038">
    <property type="entry name" value="Aminotransferase-like"/>
</dbReference>
<dbReference type="RefSeq" id="WP_011410923.1">
    <property type="nucleotide sequence ID" value="NC_007712.1"/>
</dbReference>
<dbReference type="Pfam" id="PF01063">
    <property type="entry name" value="Aminotran_4"/>
    <property type="match status" value="1"/>
</dbReference>
<dbReference type="OrthoDB" id="9805628at2"/>
<evidence type="ECO:0000313" key="16">
    <source>
        <dbReference type="EMBL" id="CRL44946.1"/>
    </source>
</evidence>
<dbReference type="NCBIfam" id="NF004761">
    <property type="entry name" value="PRK06092.1"/>
    <property type="match status" value="1"/>
</dbReference>
<comment type="subunit">
    <text evidence="3">Homodimer.</text>
</comment>
<evidence type="ECO:0000256" key="8">
    <source>
        <dbReference type="ARBA" id="ARBA00035676"/>
    </source>
</evidence>
<comment type="function">
    <text evidence="10">Involved in the biosynthesis of p-aminobenzoate (PABA), a precursor of tetrahydrofolate. Converts 4-amino-4-deoxychorismate into 4-aminobenzoate (PABA) and pyruvate.</text>
</comment>
<evidence type="ECO:0000256" key="3">
    <source>
        <dbReference type="ARBA" id="ARBA00011738"/>
    </source>
</evidence>
<evidence type="ECO:0000256" key="4">
    <source>
        <dbReference type="ARBA" id="ARBA00022898"/>
    </source>
</evidence>
<comment type="catalytic activity">
    <reaction evidence="9">
        <text>4-amino-4-deoxychorismate = 4-aminobenzoate + pyruvate + H(+)</text>
        <dbReference type="Rhea" id="RHEA:16201"/>
        <dbReference type="ChEBI" id="CHEBI:15361"/>
        <dbReference type="ChEBI" id="CHEBI:15378"/>
        <dbReference type="ChEBI" id="CHEBI:17836"/>
        <dbReference type="ChEBI" id="CHEBI:58406"/>
        <dbReference type="EC" id="4.1.3.38"/>
    </reaction>
</comment>
<evidence type="ECO:0000256" key="7">
    <source>
        <dbReference type="ARBA" id="ARBA00035633"/>
    </source>
</evidence>
<dbReference type="Gene3D" id="3.20.10.10">
    <property type="entry name" value="D-amino Acid Aminotransferase, subunit A, domain 2"/>
    <property type="match status" value="1"/>
</dbReference>
<dbReference type="GO" id="GO:0005829">
    <property type="term" value="C:cytosol"/>
    <property type="evidence" value="ECO:0007669"/>
    <property type="project" value="TreeGrafter"/>
</dbReference>
<comment type="cofactor">
    <cofactor evidence="1 14">
        <name>pyridoxal 5'-phosphate</name>
        <dbReference type="ChEBI" id="CHEBI:597326"/>
    </cofactor>
</comment>
<proteinExistence type="inferred from homology"/>
<dbReference type="InterPro" id="IPR043131">
    <property type="entry name" value="BCAT-like_N"/>
</dbReference>
<evidence type="ECO:0000256" key="6">
    <source>
        <dbReference type="ARBA" id="ARBA00023239"/>
    </source>
</evidence>
<dbReference type="InterPro" id="IPR043132">
    <property type="entry name" value="BCAT-like_C"/>
</dbReference>
<keyword evidence="4 14" id="KW-0663">Pyridoxal phosphate</keyword>
<evidence type="ECO:0000256" key="13">
    <source>
        <dbReference type="RuleBase" id="RU004106"/>
    </source>
</evidence>
<dbReference type="Gene3D" id="3.30.470.10">
    <property type="match status" value="1"/>
</dbReference>
<dbReference type="eggNOG" id="COG0115">
    <property type="taxonomic scope" value="Bacteria"/>
</dbReference>
<dbReference type="KEGG" id="sgl:SG1063"/>
<gene>
    <name evidence="16" type="primary">pabC</name>
    <name evidence="15" type="ordered locus">SG1063</name>
    <name evidence="16" type="ORF">SGGMMB4_02376</name>
</gene>
<dbReference type="NCBIfam" id="TIGR03461">
    <property type="entry name" value="pabC_Proteo"/>
    <property type="match status" value="1"/>
</dbReference>
<comment type="pathway">
    <text evidence="7">Cofactor biosynthesis; tetrahydrofolate biosynthesis; 4-aminobenzoate from chorismate: step 2/2.</text>
</comment>
<dbReference type="GO" id="GO:0030170">
    <property type="term" value="F:pyridoxal phosphate binding"/>
    <property type="evidence" value="ECO:0007669"/>
    <property type="project" value="InterPro"/>
</dbReference>
<dbReference type="EC" id="4.1.3.38" evidence="8 12"/>
<evidence type="ECO:0000256" key="10">
    <source>
        <dbReference type="ARBA" id="ARBA00054027"/>
    </source>
</evidence>
<dbReference type="InterPro" id="IPR018300">
    <property type="entry name" value="Aminotrans_IV_CS"/>
</dbReference>
<comment type="similarity">
    <text evidence="2 13">Belongs to the class-IV pyridoxal-phosphate-dependent aminotransferase family.</text>
</comment>
<dbReference type="SUPFAM" id="SSF56752">
    <property type="entry name" value="D-aminoacid aminotransferase-like PLP-dependent enzymes"/>
    <property type="match status" value="1"/>
</dbReference>
<name>Q2NU37_SODGM</name>
<dbReference type="Proteomes" id="UP000245838">
    <property type="component" value="Chromosome sggmmb4_Chromosome"/>
</dbReference>
<dbReference type="Proteomes" id="UP000001932">
    <property type="component" value="Chromosome"/>
</dbReference>
<dbReference type="GO" id="GO:0008696">
    <property type="term" value="F:4-amino-4-deoxychorismate lyase activity"/>
    <property type="evidence" value="ECO:0007669"/>
    <property type="project" value="UniProtKB-UniRule"/>
</dbReference>
<protein>
    <recommendedName>
        <fullName evidence="11 12">Aminodeoxychorismate lyase</fullName>
        <ecNumber evidence="8 12">4.1.3.38</ecNumber>
    </recommendedName>
</protein>
<dbReference type="CDD" id="cd01559">
    <property type="entry name" value="ADCL_like"/>
    <property type="match status" value="1"/>
</dbReference>
<evidence type="ECO:0000256" key="12">
    <source>
        <dbReference type="NCBIfam" id="TIGR03461"/>
    </source>
</evidence>
<evidence type="ECO:0000256" key="14">
    <source>
        <dbReference type="RuleBase" id="RU004516"/>
    </source>
</evidence>
<evidence type="ECO:0000256" key="5">
    <source>
        <dbReference type="ARBA" id="ARBA00022909"/>
    </source>
</evidence>
<keyword evidence="5" id="KW-0289">Folate biosynthesis</keyword>
<organism evidence="15 17">
    <name type="scientific">Sodalis glossinidius (strain morsitans)</name>
    <dbReference type="NCBI Taxonomy" id="343509"/>
    <lineage>
        <taxon>Bacteria</taxon>
        <taxon>Pseudomonadati</taxon>
        <taxon>Pseudomonadota</taxon>
        <taxon>Gammaproteobacteria</taxon>
        <taxon>Enterobacterales</taxon>
        <taxon>Bruguierivoracaceae</taxon>
        <taxon>Sodalis</taxon>
    </lineage>
</organism>
<evidence type="ECO:0000256" key="1">
    <source>
        <dbReference type="ARBA" id="ARBA00001933"/>
    </source>
</evidence>
<dbReference type="GO" id="GO:0046656">
    <property type="term" value="P:folic acid biosynthetic process"/>
    <property type="evidence" value="ECO:0007669"/>
    <property type="project" value="UniProtKB-KW"/>
</dbReference>
<reference evidence="16 18" key="2">
    <citation type="submission" date="2015-05" db="EMBL/GenBank/DDBJ databases">
        <authorList>
            <person name="Goodhead I."/>
        </authorList>
    </citation>
    <scope>NUCLEOTIDE SEQUENCE [LARGE SCALE GENOMIC DNA]</scope>
    <source>
        <strain evidence="16">B4</strain>
        <strain evidence="18">morsitans</strain>
    </source>
</reference>
<dbReference type="InterPro" id="IPR050571">
    <property type="entry name" value="Class-IV_PLP-Dep_Aminotrnsfr"/>
</dbReference>